<dbReference type="Proteomes" id="UP000250780">
    <property type="component" value="Unassembled WGS sequence"/>
</dbReference>
<reference evidence="1 2" key="1">
    <citation type="submission" date="2018-06" db="EMBL/GenBank/DDBJ databases">
        <authorList>
            <consortium name="Pathogen Informatics"/>
            <person name="Doyle S."/>
        </authorList>
    </citation>
    <scope>NUCLEOTIDE SEQUENCE [LARGE SCALE GENOMIC DNA]</scope>
    <source>
        <strain evidence="1 2">NCTC9073</strain>
    </source>
</reference>
<sequence>MPCWMTIPRCKNPYEIPSGYEGNMMVRGEGDDIWYQRLWRQLTPETMEAIVEQSQRFLLPLFRFNQS</sequence>
<protein>
    <submittedName>
        <fullName evidence="1">Exodeoxyribonuclease V gamma subunit</fullName>
        <ecNumber evidence="1">3.1.11.5</ecNumber>
    </submittedName>
</protein>
<dbReference type="AlphaFoldDB" id="A0A2X1NIE6"/>
<accession>A0A2X1NIE6</accession>
<dbReference type="GO" id="GO:0008854">
    <property type="term" value="F:exodeoxyribonuclease V activity"/>
    <property type="evidence" value="ECO:0007669"/>
    <property type="project" value="UniProtKB-EC"/>
</dbReference>
<dbReference type="SUPFAM" id="SSF52980">
    <property type="entry name" value="Restriction endonuclease-like"/>
    <property type="match status" value="1"/>
</dbReference>
<gene>
    <name evidence="1" type="primary">recC_1</name>
    <name evidence="1" type="ORF">NCTC9073_04955</name>
</gene>
<name>A0A2X1NIE6_ECOLX</name>
<dbReference type="InterPro" id="IPR011335">
    <property type="entry name" value="Restrct_endonuc-II-like"/>
</dbReference>
<evidence type="ECO:0000313" key="1">
    <source>
        <dbReference type="EMBL" id="SPX17144.1"/>
    </source>
</evidence>
<organism evidence="1 2">
    <name type="scientific">Escherichia coli</name>
    <dbReference type="NCBI Taxonomy" id="562"/>
    <lineage>
        <taxon>Bacteria</taxon>
        <taxon>Pseudomonadati</taxon>
        <taxon>Pseudomonadota</taxon>
        <taxon>Gammaproteobacteria</taxon>
        <taxon>Enterobacterales</taxon>
        <taxon>Enterobacteriaceae</taxon>
        <taxon>Escherichia</taxon>
    </lineage>
</organism>
<dbReference type="EMBL" id="UASD01000009">
    <property type="protein sequence ID" value="SPX17144.1"/>
    <property type="molecule type" value="Genomic_DNA"/>
</dbReference>
<dbReference type="EC" id="3.1.11.5" evidence="1"/>
<keyword evidence="1" id="KW-0378">Hydrolase</keyword>
<evidence type="ECO:0000313" key="2">
    <source>
        <dbReference type="Proteomes" id="UP000250780"/>
    </source>
</evidence>
<proteinExistence type="predicted"/>